<comment type="caution">
    <text evidence="1">The sequence shown here is derived from an EMBL/GenBank/DDBJ whole genome shotgun (WGS) entry which is preliminary data.</text>
</comment>
<name>A0A4Y2I0I0_ARAVE</name>
<dbReference type="EMBL" id="BGPR01002304">
    <property type="protein sequence ID" value="GBM71287.1"/>
    <property type="molecule type" value="Genomic_DNA"/>
</dbReference>
<reference evidence="1 2" key="1">
    <citation type="journal article" date="2019" name="Sci. Rep.">
        <title>Orb-weaving spider Araneus ventricosus genome elucidates the spidroin gene catalogue.</title>
        <authorList>
            <person name="Kono N."/>
            <person name="Nakamura H."/>
            <person name="Ohtoshi R."/>
            <person name="Moran D.A.P."/>
            <person name="Shinohara A."/>
            <person name="Yoshida Y."/>
            <person name="Fujiwara M."/>
            <person name="Mori M."/>
            <person name="Tomita M."/>
            <person name="Arakawa K."/>
        </authorList>
    </citation>
    <scope>NUCLEOTIDE SEQUENCE [LARGE SCALE GENOMIC DNA]</scope>
</reference>
<sequence length="117" mass="13040">MSKSLLLETTVHTLELTFILALFKPETAIEIFSFLICNKSANSVVMNEHMDPTSSQVLPDFKFPKQSLTKILAVERIAVFVCLTSPPLTAAPENTLRSYDDSKFAAFGLRLDDDVML</sequence>
<dbReference type="Proteomes" id="UP000499080">
    <property type="component" value="Unassembled WGS sequence"/>
</dbReference>
<organism evidence="1 2">
    <name type="scientific">Araneus ventricosus</name>
    <name type="common">Orbweaver spider</name>
    <name type="synonym">Epeira ventricosa</name>
    <dbReference type="NCBI Taxonomy" id="182803"/>
    <lineage>
        <taxon>Eukaryota</taxon>
        <taxon>Metazoa</taxon>
        <taxon>Ecdysozoa</taxon>
        <taxon>Arthropoda</taxon>
        <taxon>Chelicerata</taxon>
        <taxon>Arachnida</taxon>
        <taxon>Araneae</taxon>
        <taxon>Araneomorphae</taxon>
        <taxon>Entelegynae</taxon>
        <taxon>Araneoidea</taxon>
        <taxon>Araneidae</taxon>
        <taxon>Araneus</taxon>
    </lineage>
</organism>
<dbReference type="AlphaFoldDB" id="A0A4Y2I0I0"/>
<accession>A0A4Y2I0I0</accession>
<gene>
    <name evidence="1" type="ORF">AVEN_173860_1</name>
</gene>
<proteinExistence type="predicted"/>
<protein>
    <submittedName>
        <fullName evidence="1">Uncharacterized protein</fullName>
    </submittedName>
</protein>
<evidence type="ECO:0000313" key="1">
    <source>
        <dbReference type="EMBL" id="GBM71287.1"/>
    </source>
</evidence>
<evidence type="ECO:0000313" key="2">
    <source>
        <dbReference type="Proteomes" id="UP000499080"/>
    </source>
</evidence>
<keyword evidence="2" id="KW-1185">Reference proteome</keyword>